<accession>A0A2G8JJV3</accession>
<feature type="region of interest" description="Disordered" evidence="1">
    <location>
        <begin position="267"/>
        <end position="312"/>
    </location>
</feature>
<feature type="compositionally biased region" description="Basic and acidic residues" evidence="1">
    <location>
        <begin position="286"/>
        <end position="312"/>
    </location>
</feature>
<dbReference type="STRING" id="307972.A0A2G8JJV3"/>
<keyword evidence="3" id="KW-1185">Reference proteome</keyword>
<sequence length="312" mass="35757">MIGKKDCQKLLDYLKVPAKESKDIIKSGAPFSSLVHHLREAGKTTEEERQQLTGRLKASEEERQQLTGRLKASEEERQQLNDTLKATEEERQKLTGRLKTTEEEKQHFSDRLNTTENKLKTLKDEKEELLQQRKEELEKAKSSLRATKIELVKSQLEYAKEVMALQEVLKQRKEALHQQALAPSASVTEEETVLEEHEALDISHESTLAADYGRLKVQVADDLTLDSCVKLATLFRLPPAETDMLRRVSLIETPGITLITSWIEKVKFDPDDESTPSQGSDEREDDHDHSKESLMEKEERELPKQSKDSRNT</sequence>
<feature type="compositionally biased region" description="Basic and acidic residues" evidence="1">
    <location>
        <begin position="40"/>
        <end position="50"/>
    </location>
</feature>
<name>A0A2G8JJV3_STIJA</name>
<evidence type="ECO:0000256" key="1">
    <source>
        <dbReference type="SAM" id="MobiDB-lite"/>
    </source>
</evidence>
<dbReference type="Proteomes" id="UP000230750">
    <property type="component" value="Unassembled WGS sequence"/>
</dbReference>
<comment type="caution">
    <text evidence="2">The sequence shown here is derived from an EMBL/GenBank/DDBJ whole genome shotgun (WGS) entry which is preliminary data.</text>
</comment>
<protein>
    <submittedName>
        <fullName evidence="2">Glycosyl transferase GT2 family</fullName>
    </submittedName>
</protein>
<dbReference type="AlphaFoldDB" id="A0A2G8JJV3"/>
<evidence type="ECO:0000313" key="3">
    <source>
        <dbReference type="Proteomes" id="UP000230750"/>
    </source>
</evidence>
<reference evidence="2 3" key="1">
    <citation type="journal article" date="2017" name="PLoS Biol.">
        <title>The sea cucumber genome provides insights into morphological evolution and visceral regeneration.</title>
        <authorList>
            <person name="Zhang X."/>
            <person name="Sun L."/>
            <person name="Yuan J."/>
            <person name="Sun Y."/>
            <person name="Gao Y."/>
            <person name="Zhang L."/>
            <person name="Li S."/>
            <person name="Dai H."/>
            <person name="Hamel J.F."/>
            <person name="Liu C."/>
            <person name="Yu Y."/>
            <person name="Liu S."/>
            <person name="Lin W."/>
            <person name="Guo K."/>
            <person name="Jin S."/>
            <person name="Xu P."/>
            <person name="Storey K.B."/>
            <person name="Huan P."/>
            <person name="Zhang T."/>
            <person name="Zhou Y."/>
            <person name="Zhang J."/>
            <person name="Lin C."/>
            <person name="Li X."/>
            <person name="Xing L."/>
            <person name="Huo D."/>
            <person name="Sun M."/>
            <person name="Wang L."/>
            <person name="Mercier A."/>
            <person name="Li F."/>
            <person name="Yang H."/>
            <person name="Xiang J."/>
        </authorList>
    </citation>
    <scope>NUCLEOTIDE SEQUENCE [LARGE SCALE GENOMIC DNA]</scope>
    <source>
        <strain evidence="2">Shaxun</strain>
        <tissue evidence="2">Muscle</tissue>
    </source>
</reference>
<feature type="compositionally biased region" description="Basic and acidic residues" evidence="1">
    <location>
        <begin position="71"/>
        <end position="83"/>
    </location>
</feature>
<dbReference type="EMBL" id="MRZV01001760">
    <property type="protein sequence ID" value="PIK36018.1"/>
    <property type="molecule type" value="Genomic_DNA"/>
</dbReference>
<organism evidence="2 3">
    <name type="scientific">Stichopus japonicus</name>
    <name type="common">Sea cucumber</name>
    <dbReference type="NCBI Taxonomy" id="307972"/>
    <lineage>
        <taxon>Eukaryota</taxon>
        <taxon>Metazoa</taxon>
        <taxon>Echinodermata</taxon>
        <taxon>Eleutherozoa</taxon>
        <taxon>Echinozoa</taxon>
        <taxon>Holothuroidea</taxon>
        <taxon>Aspidochirotacea</taxon>
        <taxon>Aspidochirotida</taxon>
        <taxon>Stichopodidae</taxon>
        <taxon>Apostichopus</taxon>
    </lineage>
</organism>
<proteinExistence type="predicted"/>
<dbReference type="OrthoDB" id="4158657at2759"/>
<feature type="region of interest" description="Disordered" evidence="1">
    <location>
        <begin position="40"/>
        <end position="83"/>
    </location>
</feature>
<evidence type="ECO:0000313" key="2">
    <source>
        <dbReference type="EMBL" id="PIK36018.1"/>
    </source>
</evidence>
<gene>
    <name evidence="2" type="ORF">BSL78_27152</name>
</gene>
<keyword evidence="2" id="KW-0808">Transferase</keyword>
<dbReference type="GO" id="GO:0016740">
    <property type="term" value="F:transferase activity"/>
    <property type="evidence" value="ECO:0007669"/>
    <property type="project" value="UniProtKB-KW"/>
</dbReference>